<keyword evidence="1" id="KW-0472">Membrane</keyword>
<keyword evidence="1" id="KW-0812">Transmembrane</keyword>
<organism evidence="2">
    <name type="scientific">Asellus aquaticus</name>
    <name type="common">Water hoglouse</name>
    <dbReference type="NCBI Taxonomy" id="92525"/>
    <lineage>
        <taxon>Eukaryota</taxon>
        <taxon>Metazoa</taxon>
        <taxon>Ecdysozoa</taxon>
        <taxon>Arthropoda</taxon>
        <taxon>Crustacea</taxon>
        <taxon>Multicrustacea</taxon>
        <taxon>Malacostraca</taxon>
        <taxon>Eumalacostraca</taxon>
        <taxon>Peracarida</taxon>
        <taxon>Isopoda</taxon>
        <taxon>Asellota</taxon>
        <taxon>Aselloidea</taxon>
        <taxon>Asellidae</taxon>
        <taxon>Asellus</taxon>
    </lineage>
</organism>
<protein>
    <submittedName>
        <fullName evidence="2">NADH dehydrogenase subunit 6</fullName>
    </submittedName>
</protein>
<gene>
    <name evidence="2" type="primary">ND6</name>
</gene>
<evidence type="ECO:0000256" key="1">
    <source>
        <dbReference type="SAM" id="Phobius"/>
    </source>
</evidence>
<evidence type="ECO:0000313" key="2">
    <source>
        <dbReference type="EMBL" id="ADA69752.1"/>
    </source>
</evidence>
<proteinExistence type="predicted"/>
<accession>E3SX69</accession>
<name>E3SX69_ASEAQ</name>
<feature type="transmembrane region" description="Helical" evidence="1">
    <location>
        <begin position="125"/>
        <end position="147"/>
    </location>
</feature>
<geneLocation type="mitochondrion" evidence="2"/>
<sequence>MILLALFTMSGLFLASNTPHLLIASLLASTLLAAIFLGSVKSFPWLAYILFLVFLGGVLILFTYISCLSSNPLFKKVKLEVLAPMGALALITLLMSDPTMLTETAACSGSFSSTGPLVKDLFSPLVYPLYLFLFIYLLITLLYVVTVMKTYYAALRKTL</sequence>
<feature type="transmembrane region" description="Helical" evidence="1">
    <location>
        <begin position="77"/>
        <end position="95"/>
    </location>
</feature>
<feature type="transmembrane region" description="Helical" evidence="1">
    <location>
        <begin position="43"/>
        <end position="65"/>
    </location>
</feature>
<dbReference type="AlphaFoldDB" id="E3SX69"/>
<keyword evidence="2" id="KW-0496">Mitochondrion</keyword>
<reference evidence="2" key="1">
    <citation type="journal article" date="2012" name="Mol. Phylogenet. Evol.">
        <title>Multiple rearrangements in mitochondrial genomes of Isopoda and phylogenetic implications.</title>
        <authorList>
            <person name="Kilpert F."/>
            <person name="Held C."/>
            <person name="Podsiadlowski L."/>
        </authorList>
    </citation>
    <scope>NUCLEOTIDE SEQUENCE</scope>
</reference>
<keyword evidence="1" id="KW-1133">Transmembrane helix</keyword>
<dbReference type="EMBL" id="GU130252">
    <property type="protein sequence ID" value="ADA69752.1"/>
    <property type="molecule type" value="Genomic_DNA"/>
</dbReference>